<dbReference type="InterPro" id="IPR013325">
    <property type="entry name" value="RNA_pol_sigma_r2"/>
</dbReference>
<keyword evidence="4" id="KW-0238">DNA-binding</keyword>
<dbReference type="SUPFAM" id="SSF88946">
    <property type="entry name" value="Sigma2 domain of RNA polymerase sigma factors"/>
    <property type="match status" value="1"/>
</dbReference>
<accession>A0A8A4TNM5</accession>
<dbReference type="InterPro" id="IPR013249">
    <property type="entry name" value="RNA_pol_sigma70_r4_t2"/>
</dbReference>
<sequence>MDKTTSIPEHIYTSFFPRFRDYFYHKVQDFPLAEDLASKTLNNANKNWHKFNPSDQPNAWLFAIAKNVYRNYVRDVTRLKRKAPVVPIDALETGPDIDRDPDPEHMVLTRQQLRKTLEYLEKLPEPLRRTFEMHTIHDYDLKKVAALMNIPVGTVKSRINKVRVGLRQWAESHGFTGKKKRTTGVSDEAQPRSRS</sequence>
<dbReference type="Pfam" id="PF08281">
    <property type="entry name" value="Sigma70_r4_2"/>
    <property type="match status" value="1"/>
</dbReference>
<keyword evidence="3" id="KW-0731">Sigma factor</keyword>
<dbReference type="AlphaFoldDB" id="A0A8A4TNM5"/>
<reference evidence="9" key="1">
    <citation type="submission" date="2021-03" db="EMBL/GenBank/DDBJ databases">
        <title>Acanthopleuribacteraceae sp. M133.</title>
        <authorList>
            <person name="Wang G."/>
        </authorList>
    </citation>
    <scope>NUCLEOTIDE SEQUENCE</scope>
    <source>
        <strain evidence="9">M133</strain>
    </source>
</reference>
<dbReference type="InterPro" id="IPR039425">
    <property type="entry name" value="RNA_pol_sigma-70-like"/>
</dbReference>
<dbReference type="GO" id="GO:0003677">
    <property type="term" value="F:DNA binding"/>
    <property type="evidence" value="ECO:0007669"/>
    <property type="project" value="UniProtKB-KW"/>
</dbReference>
<dbReference type="Gene3D" id="1.10.10.10">
    <property type="entry name" value="Winged helix-like DNA-binding domain superfamily/Winged helix DNA-binding domain"/>
    <property type="match status" value="1"/>
</dbReference>
<name>A0A8A4TNM5_SULCO</name>
<organism evidence="9 10">
    <name type="scientific">Sulfidibacter corallicola</name>
    <dbReference type="NCBI Taxonomy" id="2818388"/>
    <lineage>
        <taxon>Bacteria</taxon>
        <taxon>Pseudomonadati</taxon>
        <taxon>Acidobacteriota</taxon>
        <taxon>Holophagae</taxon>
        <taxon>Acanthopleuribacterales</taxon>
        <taxon>Acanthopleuribacteraceae</taxon>
        <taxon>Sulfidibacter</taxon>
    </lineage>
</organism>
<protein>
    <submittedName>
        <fullName evidence="9">Sigma-70 family RNA polymerase sigma factor</fullName>
    </submittedName>
</protein>
<dbReference type="GO" id="GO:0006352">
    <property type="term" value="P:DNA-templated transcription initiation"/>
    <property type="evidence" value="ECO:0007669"/>
    <property type="project" value="InterPro"/>
</dbReference>
<gene>
    <name evidence="9" type="ORF">J3U87_33560</name>
</gene>
<dbReference type="SUPFAM" id="SSF88659">
    <property type="entry name" value="Sigma3 and sigma4 domains of RNA polymerase sigma factors"/>
    <property type="match status" value="1"/>
</dbReference>
<evidence type="ECO:0000256" key="5">
    <source>
        <dbReference type="ARBA" id="ARBA00023163"/>
    </source>
</evidence>
<dbReference type="PANTHER" id="PTHR43133:SF8">
    <property type="entry name" value="RNA POLYMERASE SIGMA FACTOR HI_1459-RELATED"/>
    <property type="match status" value="1"/>
</dbReference>
<dbReference type="KEGG" id="scor:J3U87_33560"/>
<evidence type="ECO:0000256" key="4">
    <source>
        <dbReference type="ARBA" id="ARBA00023125"/>
    </source>
</evidence>
<proteinExistence type="inferred from homology"/>
<dbReference type="NCBIfam" id="TIGR02937">
    <property type="entry name" value="sigma70-ECF"/>
    <property type="match status" value="1"/>
</dbReference>
<evidence type="ECO:0000256" key="3">
    <source>
        <dbReference type="ARBA" id="ARBA00023082"/>
    </source>
</evidence>
<feature type="domain" description="RNA polymerase sigma-70 region 2" evidence="7">
    <location>
        <begin position="12"/>
        <end position="78"/>
    </location>
</feature>
<comment type="similarity">
    <text evidence="1">Belongs to the sigma-70 factor family. ECF subfamily.</text>
</comment>
<dbReference type="InterPro" id="IPR013324">
    <property type="entry name" value="RNA_pol_sigma_r3/r4-like"/>
</dbReference>
<evidence type="ECO:0000256" key="6">
    <source>
        <dbReference type="SAM" id="MobiDB-lite"/>
    </source>
</evidence>
<feature type="region of interest" description="Disordered" evidence="6">
    <location>
        <begin position="173"/>
        <end position="195"/>
    </location>
</feature>
<keyword evidence="2" id="KW-0805">Transcription regulation</keyword>
<keyword evidence="5" id="KW-0804">Transcription</keyword>
<dbReference type="CDD" id="cd06171">
    <property type="entry name" value="Sigma70_r4"/>
    <property type="match status" value="1"/>
</dbReference>
<evidence type="ECO:0000259" key="7">
    <source>
        <dbReference type="Pfam" id="PF04542"/>
    </source>
</evidence>
<dbReference type="InterPro" id="IPR007627">
    <property type="entry name" value="RNA_pol_sigma70_r2"/>
</dbReference>
<evidence type="ECO:0000256" key="2">
    <source>
        <dbReference type="ARBA" id="ARBA00023015"/>
    </source>
</evidence>
<evidence type="ECO:0000256" key="1">
    <source>
        <dbReference type="ARBA" id="ARBA00010641"/>
    </source>
</evidence>
<keyword evidence="10" id="KW-1185">Reference proteome</keyword>
<dbReference type="GO" id="GO:0016987">
    <property type="term" value="F:sigma factor activity"/>
    <property type="evidence" value="ECO:0007669"/>
    <property type="project" value="UniProtKB-KW"/>
</dbReference>
<evidence type="ECO:0000259" key="8">
    <source>
        <dbReference type="Pfam" id="PF08281"/>
    </source>
</evidence>
<feature type="domain" description="RNA polymerase sigma factor 70 region 4 type 2" evidence="8">
    <location>
        <begin position="116"/>
        <end position="163"/>
    </location>
</feature>
<dbReference type="RefSeq" id="WP_237380350.1">
    <property type="nucleotide sequence ID" value="NZ_CP071793.1"/>
</dbReference>
<dbReference type="InterPro" id="IPR036388">
    <property type="entry name" value="WH-like_DNA-bd_sf"/>
</dbReference>
<evidence type="ECO:0000313" key="9">
    <source>
        <dbReference type="EMBL" id="QTD50538.1"/>
    </source>
</evidence>
<dbReference type="PANTHER" id="PTHR43133">
    <property type="entry name" value="RNA POLYMERASE ECF-TYPE SIGMA FACTO"/>
    <property type="match status" value="1"/>
</dbReference>
<dbReference type="Proteomes" id="UP000663929">
    <property type="component" value="Chromosome"/>
</dbReference>
<dbReference type="Gene3D" id="1.10.1740.10">
    <property type="match status" value="1"/>
</dbReference>
<dbReference type="Pfam" id="PF04542">
    <property type="entry name" value="Sigma70_r2"/>
    <property type="match status" value="1"/>
</dbReference>
<dbReference type="InterPro" id="IPR014284">
    <property type="entry name" value="RNA_pol_sigma-70_dom"/>
</dbReference>
<dbReference type="EMBL" id="CP071793">
    <property type="protein sequence ID" value="QTD50538.1"/>
    <property type="molecule type" value="Genomic_DNA"/>
</dbReference>
<evidence type="ECO:0000313" key="10">
    <source>
        <dbReference type="Proteomes" id="UP000663929"/>
    </source>
</evidence>